<evidence type="ECO:0000256" key="1">
    <source>
        <dbReference type="SAM" id="MobiDB-lite"/>
    </source>
</evidence>
<name>A0A7G9U8G8_9ABAC</name>
<protein>
    <submittedName>
        <fullName evidence="2">Late expression factor 5</fullName>
    </submittedName>
</protein>
<feature type="compositionally biased region" description="Polar residues" evidence="1">
    <location>
        <begin position="16"/>
        <end position="27"/>
    </location>
</feature>
<accession>A0A7G9U8G8</accession>
<dbReference type="EMBL" id="MN750530">
    <property type="protein sequence ID" value="QNN89399.1"/>
    <property type="molecule type" value="Genomic_DNA"/>
</dbReference>
<reference evidence="2" key="1">
    <citation type="submission" date="2019-11" db="EMBL/GenBank/DDBJ databases">
        <title>Studies on the baculoviruses infecting the caterpillars, Spilarctia obliqua Walker (Erebidae) and Pieris brassicae Linn. (Pieridae) (Insecta: Lepidoptera).</title>
        <authorList>
            <person name="Paul S."/>
            <person name="Arumugaperumal A."/>
            <person name="Sathiya Balasingh Thangapandi E.J.J."/>
            <person name="Sarjubala Devi H."/>
            <person name="Johnson T."/>
            <person name="Maisnam S."/>
            <person name="Krishnavel S."/>
            <person name="Soman Syamala S."/>
            <person name="Ramamoorthy S."/>
            <person name="Karthikeyan R."/>
            <person name="Subburaman C."/>
            <person name="Jeyaprakash R."/>
            <person name="Azhaguchamy M."/>
            <person name="Ramaiyer V."/>
            <person name="Sivasubramaniam S."/>
        </authorList>
    </citation>
    <scope>NUCLEOTIDE SEQUENCE</scope>
    <source>
        <strain evidence="2">Manipur</strain>
    </source>
</reference>
<sequence length="98" mass="10424">MRRFTSARCCEGQAAQVSSPAATNLPPSSAKRAPATKWSPLSNIVNCAKCEPNSDVCDTRHGEKRTVGGWRTRCVGKCAACRGGVCTRSFYGGACKCH</sequence>
<organism evidence="2">
    <name type="scientific">Spilarctia obliqua nucleopolyhedrovirus</name>
    <dbReference type="NCBI Taxonomy" id="1638618"/>
    <lineage>
        <taxon>Viruses</taxon>
        <taxon>Viruses incertae sedis</taxon>
        <taxon>Naldaviricetes</taxon>
        <taxon>Lefavirales</taxon>
        <taxon>Baculoviridae</taxon>
        <taxon>Alphabaculovirus</taxon>
    </lineage>
</organism>
<feature type="region of interest" description="Disordered" evidence="1">
    <location>
        <begin position="16"/>
        <end position="36"/>
    </location>
</feature>
<proteinExistence type="predicted"/>
<evidence type="ECO:0000313" key="2">
    <source>
        <dbReference type="EMBL" id="QNN89399.1"/>
    </source>
</evidence>